<protein>
    <recommendedName>
        <fullName evidence="3">histidine kinase</fullName>
        <ecNumber evidence="3">2.7.13.3</ecNumber>
    </recommendedName>
</protein>
<dbReference type="InterPro" id="IPR035965">
    <property type="entry name" value="PAS-like_dom_sf"/>
</dbReference>
<evidence type="ECO:0000256" key="8">
    <source>
        <dbReference type="ARBA" id="ARBA00022840"/>
    </source>
</evidence>
<dbReference type="GO" id="GO:0016020">
    <property type="term" value="C:membrane"/>
    <property type="evidence" value="ECO:0007669"/>
    <property type="project" value="UniProtKB-SubCell"/>
</dbReference>
<keyword evidence="10" id="KW-0472">Membrane</keyword>
<keyword evidence="6" id="KW-0547">Nucleotide-binding</keyword>
<feature type="domain" description="PAC" evidence="13">
    <location>
        <begin position="411"/>
        <end position="463"/>
    </location>
</feature>
<name>C0Q8Z0_DESAH</name>
<dbReference type="GO" id="GO:0005524">
    <property type="term" value="F:ATP binding"/>
    <property type="evidence" value="ECO:0007669"/>
    <property type="project" value="UniProtKB-KW"/>
</dbReference>
<dbReference type="STRING" id="177437.HRM2_13710"/>
<evidence type="ECO:0000313" key="14">
    <source>
        <dbReference type="EMBL" id="ACN14480.1"/>
    </source>
</evidence>
<organism evidence="14 15">
    <name type="scientific">Desulforapulum autotrophicum (strain ATCC 43914 / DSM 3382 / VKM B-1955 / HRM2)</name>
    <name type="common">Desulfobacterium autotrophicum</name>
    <dbReference type="NCBI Taxonomy" id="177437"/>
    <lineage>
        <taxon>Bacteria</taxon>
        <taxon>Pseudomonadati</taxon>
        <taxon>Thermodesulfobacteriota</taxon>
        <taxon>Desulfobacteria</taxon>
        <taxon>Desulfobacterales</taxon>
        <taxon>Desulfobacteraceae</taxon>
        <taxon>Desulforapulum</taxon>
    </lineage>
</organism>
<dbReference type="PROSITE" id="PS50109">
    <property type="entry name" value="HIS_KIN"/>
    <property type="match status" value="1"/>
</dbReference>
<dbReference type="CDD" id="cd16917">
    <property type="entry name" value="HATPase_UhpB-NarQ-NarX-like"/>
    <property type="match status" value="1"/>
</dbReference>
<evidence type="ECO:0000313" key="15">
    <source>
        <dbReference type="Proteomes" id="UP000000442"/>
    </source>
</evidence>
<dbReference type="SMART" id="SM00387">
    <property type="entry name" value="HATPase_c"/>
    <property type="match status" value="1"/>
</dbReference>
<evidence type="ECO:0000256" key="7">
    <source>
        <dbReference type="ARBA" id="ARBA00022777"/>
    </source>
</evidence>
<evidence type="ECO:0000256" key="4">
    <source>
        <dbReference type="ARBA" id="ARBA00022553"/>
    </source>
</evidence>
<dbReference type="InterPro" id="IPR029151">
    <property type="entry name" value="Sensor-like_sf"/>
</dbReference>
<keyword evidence="4" id="KW-0597">Phosphoprotein</keyword>
<dbReference type="eggNOG" id="COG4585">
    <property type="taxonomic scope" value="Bacteria"/>
</dbReference>
<sequence>MKLRLIILVLALLAFLSASTGGWLYYYSLKQSVFHDAENYAETRLELLRRQVNLFLSEHIRPVKALAGLKELRMALEMKDDHSMALLNPILDNFAFSLGLDTCYLMDRYGKTVASSNRNRADSFVGQDFSFRPYFKEAVLGRPATYLALGATSNKRGVYYSHPVYDRAKKNILGVAVIKSSVGPAESELFTKSEDILLVTNPDGMVFISNREDFCFKFLWPLDPRIVQGFKETKQFGNGPWFWAGFRPGENGHVSDINGVDYLFSALDLDSYPGWKVIHLRDYREIGRQLADPFLRAVGPAALIVSILIGISVLILYRIALQEILRRKRVERELRFSEERYRDIYHKTPVMLHSIDTTGRIIRVSDYWLEKMGYTRNEVIGRDLTRFYTKESRSHALGVVFPEFFRTGVCKDVPYTYLKKNGGRIDILLSCHGVRDDSDRVVRSLAVSVDVTEKNEVQTALEAATRKLSTYSMDLEQQVQKRTVELEKVQDKLRKLSGSIMEAHEIERGALARELHDHLGQVLTALKIDAVWIERFLSPRDPDAAVRAGRISSLIDDTIGDVRKMAFRLRPGVLDDLGLVEALESLTGDFEERSDITCLFQAAALPDIDSTLATALYRIAQEALTNAIRHSRASIVALTLAMDQGKLVLKIKDNGVGFAFDDINENQGFGLAGMQERATLAGGVLEIVSGPEQGTSVCCFVQVHGGRP</sequence>
<dbReference type="SUPFAM" id="SSF55785">
    <property type="entry name" value="PYP-like sensor domain (PAS domain)"/>
    <property type="match status" value="1"/>
</dbReference>
<evidence type="ECO:0000259" key="13">
    <source>
        <dbReference type="PROSITE" id="PS50113"/>
    </source>
</evidence>
<keyword evidence="8" id="KW-0067">ATP-binding</keyword>
<dbReference type="EMBL" id="CP001087">
    <property type="protein sequence ID" value="ACN14480.1"/>
    <property type="molecule type" value="Genomic_DNA"/>
</dbReference>
<evidence type="ECO:0000256" key="3">
    <source>
        <dbReference type="ARBA" id="ARBA00012438"/>
    </source>
</evidence>
<dbReference type="Gene3D" id="3.30.565.10">
    <property type="entry name" value="Histidine kinase-like ATPase, C-terminal domain"/>
    <property type="match status" value="1"/>
</dbReference>
<proteinExistence type="predicted"/>
<dbReference type="Pfam" id="PF13426">
    <property type="entry name" value="PAS_9"/>
    <property type="match status" value="1"/>
</dbReference>
<evidence type="ECO:0000256" key="6">
    <source>
        <dbReference type="ARBA" id="ARBA00022741"/>
    </source>
</evidence>
<dbReference type="Gene3D" id="3.30.450.20">
    <property type="entry name" value="PAS domain"/>
    <property type="match status" value="3"/>
</dbReference>
<dbReference type="SMART" id="SM00091">
    <property type="entry name" value="PAS"/>
    <property type="match status" value="1"/>
</dbReference>
<dbReference type="InterPro" id="IPR001610">
    <property type="entry name" value="PAC"/>
</dbReference>
<feature type="transmembrane region" description="Helical" evidence="10">
    <location>
        <begin position="297"/>
        <end position="319"/>
    </location>
</feature>
<dbReference type="NCBIfam" id="TIGR00229">
    <property type="entry name" value="sensory_box"/>
    <property type="match status" value="1"/>
</dbReference>
<dbReference type="InterPro" id="IPR005467">
    <property type="entry name" value="His_kinase_dom"/>
</dbReference>
<comment type="subcellular location">
    <subcellularLocation>
        <location evidence="2">Membrane</location>
    </subcellularLocation>
</comment>
<dbReference type="Proteomes" id="UP000000442">
    <property type="component" value="Chromosome"/>
</dbReference>
<dbReference type="eggNOG" id="COG3829">
    <property type="taxonomic scope" value="Bacteria"/>
</dbReference>
<dbReference type="SMART" id="SM00086">
    <property type="entry name" value="PAC"/>
    <property type="match status" value="1"/>
</dbReference>
<dbReference type="RefSeq" id="WP_015903267.1">
    <property type="nucleotide sequence ID" value="NC_012108.1"/>
</dbReference>
<feature type="domain" description="Histidine kinase" evidence="11">
    <location>
        <begin position="616"/>
        <end position="705"/>
    </location>
</feature>
<evidence type="ECO:0000256" key="5">
    <source>
        <dbReference type="ARBA" id="ARBA00022679"/>
    </source>
</evidence>
<dbReference type="GO" id="GO:0046983">
    <property type="term" value="F:protein dimerization activity"/>
    <property type="evidence" value="ECO:0007669"/>
    <property type="project" value="InterPro"/>
</dbReference>
<dbReference type="InterPro" id="IPR000014">
    <property type="entry name" value="PAS"/>
</dbReference>
<keyword evidence="7 14" id="KW-0418">Kinase</keyword>
<dbReference type="InterPro" id="IPR036890">
    <property type="entry name" value="HATPase_C_sf"/>
</dbReference>
<keyword evidence="5" id="KW-0808">Transferase</keyword>
<keyword evidence="15" id="KW-1185">Reference proteome</keyword>
<dbReference type="Pfam" id="PF07730">
    <property type="entry name" value="HisKA_3"/>
    <property type="match status" value="1"/>
</dbReference>
<dbReference type="PROSITE" id="PS50112">
    <property type="entry name" value="PAS"/>
    <property type="match status" value="1"/>
</dbReference>
<dbReference type="GO" id="GO:0000155">
    <property type="term" value="F:phosphorelay sensor kinase activity"/>
    <property type="evidence" value="ECO:0007669"/>
    <property type="project" value="InterPro"/>
</dbReference>
<dbReference type="OrthoDB" id="6231at2"/>
<dbReference type="Pfam" id="PF02518">
    <property type="entry name" value="HATPase_c"/>
    <property type="match status" value="1"/>
</dbReference>
<dbReference type="InterPro" id="IPR050482">
    <property type="entry name" value="Sensor_HK_TwoCompSys"/>
</dbReference>
<dbReference type="HOGENOM" id="CLU_388691_0_0_7"/>
<dbReference type="SUPFAM" id="SSF103190">
    <property type="entry name" value="Sensory domain-like"/>
    <property type="match status" value="1"/>
</dbReference>
<dbReference type="Gene3D" id="1.20.5.1930">
    <property type="match status" value="1"/>
</dbReference>
<dbReference type="EC" id="2.7.13.3" evidence="3"/>
<evidence type="ECO:0000256" key="1">
    <source>
        <dbReference type="ARBA" id="ARBA00000085"/>
    </source>
</evidence>
<evidence type="ECO:0000256" key="10">
    <source>
        <dbReference type="SAM" id="Phobius"/>
    </source>
</evidence>
<evidence type="ECO:0000256" key="9">
    <source>
        <dbReference type="ARBA" id="ARBA00023012"/>
    </source>
</evidence>
<evidence type="ECO:0000259" key="12">
    <source>
        <dbReference type="PROSITE" id="PS50112"/>
    </source>
</evidence>
<evidence type="ECO:0000256" key="2">
    <source>
        <dbReference type="ARBA" id="ARBA00004370"/>
    </source>
</evidence>
<dbReference type="PANTHER" id="PTHR24421">
    <property type="entry name" value="NITRATE/NITRITE SENSOR PROTEIN NARX-RELATED"/>
    <property type="match status" value="1"/>
</dbReference>
<dbReference type="InterPro" id="IPR003594">
    <property type="entry name" value="HATPase_dom"/>
</dbReference>
<accession>C0Q8Z0</accession>
<dbReference type="PANTHER" id="PTHR24421:SF10">
    <property type="entry name" value="NITRATE_NITRITE SENSOR PROTEIN NARQ"/>
    <property type="match status" value="1"/>
</dbReference>
<dbReference type="AlphaFoldDB" id="C0Q8Z0"/>
<keyword evidence="9" id="KW-0902">Two-component regulatory system</keyword>
<dbReference type="eggNOG" id="COG4191">
    <property type="taxonomic scope" value="Bacteria"/>
</dbReference>
<feature type="domain" description="PAS" evidence="12">
    <location>
        <begin position="337"/>
        <end position="394"/>
    </location>
</feature>
<gene>
    <name evidence="14" type="ordered locus">HRM2_13710</name>
</gene>
<dbReference type="CDD" id="cd00130">
    <property type="entry name" value="PAS"/>
    <property type="match status" value="1"/>
</dbReference>
<reference evidence="14 15" key="1">
    <citation type="journal article" date="2009" name="Environ. Microbiol.">
        <title>Genome sequence of Desulfobacterium autotrophicum HRM2, a marine sulfate reducer oxidizing organic carbon completely to carbon dioxide.</title>
        <authorList>
            <person name="Strittmatter A.W."/>
            <person name="Liesegang H."/>
            <person name="Rabus R."/>
            <person name="Decker I."/>
            <person name="Amann J."/>
            <person name="Andres S."/>
            <person name="Henne A."/>
            <person name="Fricke W.F."/>
            <person name="Martinez-Arias R."/>
            <person name="Bartels D."/>
            <person name="Goesmann A."/>
            <person name="Krause L."/>
            <person name="Puehler A."/>
            <person name="Klenk H.P."/>
            <person name="Richter M."/>
            <person name="Schuler M."/>
            <person name="Gloeckner F.O."/>
            <person name="Meyerdierks A."/>
            <person name="Gottschalk G."/>
            <person name="Amann R."/>
        </authorList>
    </citation>
    <scope>NUCLEOTIDE SEQUENCE [LARGE SCALE GENOMIC DNA]</scope>
    <source>
        <strain evidence="15">ATCC 43914 / DSM 3382 / HRM2</strain>
    </source>
</reference>
<keyword evidence="10" id="KW-1133">Transmembrane helix</keyword>
<keyword evidence="10" id="KW-0812">Transmembrane</keyword>
<comment type="catalytic activity">
    <reaction evidence="1">
        <text>ATP + protein L-histidine = ADP + protein N-phospho-L-histidine.</text>
        <dbReference type="EC" id="2.7.13.3"/>
    </reaction>
</comment>
<dbReference type="PROSITE" id="PS50113">
    <property type="entry name" value="PAC"/>
    <property type="match status" value="1"/>
</dbReference>
<dbReference type="InterPro" id="IPR011712">
    <property type="entry name" value="Sig_transdc_His_kin_sub3_dim/P"/>
</dbReference>
<evidence type="ECO:0000259" key="11">
    <source>
        <dbReference type="PROSITE" id="PS50109"/>
    </source>
</evidence>
<dbReference type="SUPFAM" id="SSF55874">
    <property type="entry name" value="ATPase domain of HSP90 chaperone/DNA topoisomerase II/histidine kinase"/>
    <property type="match status" value="1"/>
</dbReference>
<dbReference type="InterPro" id="IPR000700">
    <property type="entry name" value="PAS-assoc_C"/>
</dbReference>
<dbReference type="KEGG" id="dat:HRM2_13710"/>